<comment type="caution">
    <text evidence="1">The sequence shown here is derived from an EMBL/GenBank/DDBJ whole genome shotgun (WGS) entry which is preliminary data.</text>
</comment>
<proteinExistence type="predicted"/>
<dbReference type="EMBL" id="AJLS01000060">
    <property type="protein sequence ID" value="EKN69060.1"/>
    <property type="molecule type" value="Genomic_DNA"/>
</dbReference>
<keyword evidence="2" id="KW-1185">Reference proteome</keyword>
<dbReference type="CDD" id="cd24012">
    <property type="entry name" value="ASKHA_NBD_KDGal-kinase"/>
    <property type="match status" value="1"/>
</dbReference>
<dbReference type="InterPro" id="IPR042258">
    <property type="entry name" value="DGOK_N"/>
</dbReference>
<dbReference type="InterPro" id="IPR007729">
    <property type="entry name" value="DGOK"/>
</dbReference>
<dbReference type="GO" id="GO:0008671">
    <property type="term" value="F:2-dehydro-3-deoxygalactonokinase activity"/>
    <property type="evidence" value="ECO:0007669"/>
    <property type="project" value="InterPro"/>
</dbReference>
<keyword evidence="1" id="KW-0418">Kinase</keyword>
<dbReference type="STRING" id="1117379.BABA_11541"/>
<dbReference type="Pfam" id="PF05035">
    <property type="entry name" value="DGOK"/>
    <property type="match status" value="1"/>
</dbReference>
<keyword evidence="1" id="KW-0808">Transferase</keyword>
<dbReference type="OrthoDB" id="256574at2"/>
<name>K6CD72_9BACI</name>
<dbReference type="AlphaFoldDB" id="K6CD72"/>
<dbReference type="InterPro" id="IPR042257">
    <property type="entry name" value="DGOK_C"/>
</dbReference>
<organism evidence="1 2">
    <name type="scientific">Neobacillus bataviensis LMG 21833</name>
    <dbReference type="NCBI Taxonomy" id="1117379"/>
    <lineage>
        <taxon>Bacteria</taxon>
        <taxon>Bacillati</taxon>
        <taxon>Bacillota</taxon>
        <taxon>Bacilli</taxon>
        <taxon>Bacillales</taxon>
        <taxon>Bacillaceae</taxon>
        <taxon>Neobacillus</taxon>
    </lineage>
</organism>
<reference evidence="1 2" key="1">
    <citation type="journal article" date="2012" name="Front. Microbiol.">
        <title>Redundancy and modularity in membrane-associated dissimilatory nitrate reduction in Bacillus.</title>
        <authorList>
            <person name="Heylen K."/>
            <person name="Keltjens J."/>
        </authorList>
    </citation>
    <scope>NUCLEOTIDE SEQUENCE [LARGE SCALE GENOMIC DNA]</scope>
    <source>
        <strain evidence="2">LMG 21833T</strain>
    </source>
</reference>
<gene>
    <name evidence="1" type="ORF">BABA_11541</name>
</gene>
<evidence type="ECO:0000313" key="2">
    <source>
        <dbReference type="Proteomes" id="UP000006316"/>
    </source>
</evidence>
<dbReference type="SUPFAM" id="SSF53067">
    <property type="entry name" value="Actin-like ATPase domain"/>
    <property type="match status" value="1"/>
</dbReference>
<dbReference type="GO" id="GO:0034194">
    <property type="term" value="P:D-galactonate catabolic process"/>
    <property type="evidence" value="ECO:0007669"/>
    <property type="project" value="InterPro"/>
</dbReference>
<evidence type="ECO:0000313" key="1">
    <source>
        <dbReference type="EMBL" id="EKN69060.1"/>
    </source>
</evidence>
<protein>
    <submittedName>
        <fullName evidence="1">Putative 2-dehydro-3-deoxygalactonokinase protein</fullName>
    </submittedName>
</protein>
<dbReference type="InterPro" id="IPR043129">
    <property type="entry name" value="ATPase_NBD"/>
</dbReference>
<sequence length="352" mass="38885">MKVILIDSGTTNSRLRLYDKTTSEVLDTEKIRIGVKDTAISGSNNNLKAQLKQGLERLLAKHQLTPSDIEYIAASGMITSNLGIYEIPHIPSPAGLEEFAQFSKVTQLEEFLSIPCVFIPGMKNTIDSMDPRDLVACINEFDVMRGEEVESFGLLKQFDVNGKGMIVLPGSHTKFVAVGERKDLLYCLSTLGGETLSALQKETILSDSLGSSLIKSIDQKMLECGFEAAKQYGLTRSFYHIRLLDLFSDLDANQRANYFAGSVIYSDLQALSQSEEGMGEIEWMIVGGSDPLRKAFSHLLSYMNKKWDVMEATDQQVEDSLVFGASEILANCKDLFLKNASKGSVCDENSQL</sequence>
<dbReference type="PATRIC" id="fig|1117379.3.peg.2405"/>
<dbReference type="Proteomes" id="UP000006316">
    <property type="component" value="Unassembled WGS sequence"/>
</dbReference>
<dbReference type="RefSeq" id="WP_007085324.1">
    <property type="nucleotide sequence ID" value="NZ_AJLS01000060.1"/>
</dbReference>
<dbReference type="Gene3D" id="3.30.420.300">
    <property type="entry name" value="2-keto-3-deoxy-galactonokinase, substrate binding domain"/>
    <property type="match status" value="1"/>
</dbReference>
<accession>K6CD72</accession>
<dbReference type="Gene3D" id="3.30.420.310">
    <property type="entry name" value="2-keto-3-deoxy-galactonokinase, C-terminal domain"/>
    <property type="match status" value="1"/>
</dbReference>
<dbReference type="eggNOG" id="COG3734">
    <property type="taxonomic scope" value="Bacteria"/>
</dbReference>